<dbReference type="GO" id="GO:0005778">
    <property type="term" value="C:peroxisomal membrane"/>
    <property type="evidence" value="ECO:0007669"/>
    <property type="project" value="UniProtKB-SubCell"/>
</dbReference>
<dbReference type="GO" id="GO:0005524">
    <property type="term" value="F:ATP binding"/>
    <property type="evidence" value="ECO:0007669"/>
    <property type="project" value="UniProtKB-KW"/>
</dbReference>
<dbReference type="SUPFAM" id="SSF52540">
    <property type="entry name" value="P-loop containing nucleoside triphosphate hydrolases"/>
    <property type="match status" value="2"/>
</dbReference>
<dbReference type="InterPro" id="IPR003959">
    <property type="entry name" value="ATPase_AAA_core"/>
</dbReference>
<evidence type="ECO:0000256" key="2">
    <source>
        <dbReference type="ARBA" id="ARBA00006914"/>
    </source>
</evidence>
<keyword evidence="9" id="KW-0067">ATP-binding</keyword>
<dbReference type="GO" id="GO:0016887">
    <property type="term" value="F:ATP hydrolysis activity"/>
    <property type="evidence" value="ECO:0007669"/>
    <property type="project" value="InterPro"/>
</dbReference>
<evidence type="ECO:0000256" key="6">
    <source>
        <dbReference type="ARBA" id="ARBA00022737"/>
    </source>
</evidence>
<evidence type="ECO:0000256" key="12">
    <source>
        <dbReference type="ARBA" id="ARBA00023140"/>
    </source>
</evidence>
<name>A0A0C3S195_PHLG1</name>
<keyword evidence="5" id="KW-0962">Peroxisome biogenesis</keyword>
<keyword evidence="12" id="KW-0576">Peroxisome</keyword>
<evidence type="ECO:0000256" key="9">
    <source>
        <dbReference type="ARBA" id="ARBA00022840"/>
    </source>
</evidence>
<evidence type="ECO:0000256" key="7">
    <source>
        <dbReference type="ARBA" id="ARBA00022741"/>
    </source>
</evidence>
<dbReference type="InterPro" id="IPR003960">
    <property type="entry name" value="ATPase_AAA_CS"/>
</dbReference>
<evidence type="ECO:0000256" key="17">
    <source>
        <dbReference type="ARBA" id="ARBA00064205"/>
    </source>
</evidence>
<dbReference type="STRING" id="745531.A0A0C3S195"/>
<evidence type="ECO:0000256" key="10">
    <source>
        <dbReference type="ARBA" id="ARBA00022927"/>
    </source>
</evidence>
<dbReference type="InterPro" id="IPR041569">
    <property type="entry name" value="AAA_lid_3"/>
</dbReference>
<evidence type="ECO:0000256" key="18">
    <source>
        <dbReference type="SAM" id="MobiDB-lite"/>
    </source>
</evidence>
<evidence type="ECO:0000256" key="14">
    <source>
        <dbReference type="ARBA" id="ARBA00034532"/>
    </source>
</evidence>
<comment type="catalytic activity">
    <reaction evidence="16">
        <text>ATP + H2O = ADP + phosphate + H(+)</text>
        <dbReference type="Rhea" id="RHEA:13065"/>
        <dbReference type="ChEBI" id="CHEBI:15377"/>
        <dbReference type="ChEBI" id="CHEBI:15378"/>
        <dbReference type="ChEBI" id="CHEBI:30616"/>
        <dbReference type="ChEBI" id="CHEBI:43474"/>
        <dbReference type="ChEBI" id="CHEBI:456216"/>
    </reaction>
    <physiologicalReaction direction="left-to-right" evidence="16">
        <dbReference type="Rhea" id="RHEA:13066"/>
    </physiologicalReaction>
</comment>
<feature type="domain" description="AAA+ ATPase" evidence="19">
    <location>
        <begin position="437"/>
        <end position="584"/>
    </location>
</feature>
<keyword evidence="6" id="KW-0677">Repeat</keyword>
<dbReference type="FunFam" id="3.40.50.300:FF:000149">
    <property type="entry name" value="Nuclear valosin-containing protein-like"/>
    <property type="match status" value="1"/>
</dbReference>
<dbReference type="CDD" id="cd19526">
    <property type="entry name" value="RecA-like_PEX1_r2"/>
    <property type="match status" value="1"/>
</dbReference>
<dbReference type="Gene3D" id="3.40.50.300">
    <property type="entry name" value="P-loop containing nucleotide triphosphate hydrolases"/>
    <property type="match status" value="2"/>
</dbReference>
<keyword evidence="8" id="KW-0378">Hydrolase</keyword>
<feature type="region of interest" description="Disordered" evidence="18">
    <location>
        <begin position="916"/>
        <end position="941"/>
    </location>
</feature>
<dbReference type="PANTHER" id="PTHR23077">
    <property type="entry name" value="AAA-FAMILY ATPASE"/>
    <property type="match status" value="1"/>
</dbReference>
<accession>A0A0C3S195</accession>
<dbReference type="PROSITE" id="PS00674">
    <property type="entry name" value="AAA"/>
    <property type="match status" value="1"/>
</dbReference>
<dbReference type="InterPro" id="IPR009010">
    <property type="entry name" value="Asp_de-COase-like_dom_sf"/>
</dbReference>
<feature type="region of interest" description="Disordered" evidence="18">
    <location>
        <begin position="963"/>
        <end position="983"/>
    </location>
</feature>
<dbReference type="Pfam" id="PF17862">
    <property type="entry name" value="AAA_lid_3"/>
    <property type="match status" value="1"/>
</dbReference>
<keyword evidence="11" id="KW-0472">Membrane</keyword>
<evidence type="ECO:0000256" key="5">
    <source>
        <dbReference type="ARBA" id="ARBA00022593"/>
    </source>
</evidence>
<dbReference type="GO" id="GO:0005829">
    <property type="term" value="C:cytosol"/>
    <property type="evidence" value="ECO:0007669"/>
    <property type="project" value="UniProtKB-SubCell"/>
</dbReference>
<reference evidence="20 21" key="1">
    <citation type="journal article" date="2014" name="PLoS Genet.">
        <title>Analysis of the Phlebiopsis gigantea genome, transcriptome and secretome provides insight into its pioneer colonization strategies of wood.</title>
        <authorList>
            <person name="Hori C."/>
            <person name="Ishida T."/>
            <person name="Igarashi K."/>
            <person name="Samejima M."/>
            <person name="Suzuki H."/>
            <person name="Master E."/>
            <person name="Ferreira P."/>
            <person name="Ruiz-Duenas F.J."/>
            <person name="Held B."/>
            <person name="Canessa P."/>
            <person name="Larrondo L.F."/>
            <person name="Schmoll M."/>
            <person name="Druzhinina I.S."/>
            <person name="Kubicek C.P."/>
            <person name="Gaskell J.A."/>
            <person name="Kersten P."/>
            <person name="St John F."/>
            <person name="Glasner J."/>
            <person name="Sabat G."/>
            <person name="Splinter BonDurant S."/>
            <person name="Syed K."/>
            <person name="Yadav J."/>
            <person name="Mgbeahuruike A.C."/>
            <person name="Kovalchuk A."/>
            <person name="Asiegbu F.O."/>
            <person name="Lackner G."/>
            <person name="Hoffmeister D."/>
            <person name="Rencoret J."/>
            <person name="Gutierrez A."/>
            <person name="Sun H."/>
            <person name="Lindquist E."/>
            <person name="Barry K."/>
            <person name="Riley R."/>
            <person name="Grigoriev I.V."/>
            <person name="Henrissat B."/>
            <person name="Kues U."/>
            <person name="Berka R.M."/>
            <person name="Martinez A.T."/>
            <person name="Covert S.F."/>
            <person name="Blanchette R.A."/>
            <person name="Cullen D."/>
        </authorList>
    </citation>
    <scope>NUCLEOTIDE SEQUENCE [LARGE SCALE GENOMIC DNA]</scope>
    <source>
        <strain evidence="20 21">11061_1 CR5-6</strain>
    </source>
</reference>
<evidence type="ECO:0000256" key="8">
    <source>
        <dbReference type="ARBA" id="ARBA00022801"/>
    </source>
</evidence>
<sequence length="1042" mass="113646">MPRRAKIHYVSFRTSLVNLPISIYGPLLERGVRPQGLAVHLTQVTPGKQKRISPNGTTEGEAYVGWSGMASASSLAQFQSGAERGMETIEIDPQFASGLGFSQGDIVEIGLLHDLGHASTVEAEPLTADDWEILELHATHVEGTFLSQVRVAFVGQEIDVWVLGRTRVRLKVVSVAPSTSGKALLVATGTELSIAPKTRSKMNGINGTNGHFTQAQAEATTETSARAQQTIDAEKKQRHSRRLRVLPSRVMPAYSPTCSSLEDGSILAIAVVSKRLLVALSEIASGAEPKVWLATVKRVVGPQDPSLQEPNTPSNAPPLVPRILVPTDPKAPKTETAPLDAPAPNQILVSWSPELDIPDGHVVVYGSVAELQDWDHARIDFSAESDETISDSEPDTKKHAQSNTPVKLAGVDSIIEDCKMFCIISYMMHATRPRVNGVPGLLVTGRSGSGKTSILRAAARALQEDPRTLAYTLYVDLAKYTEMPVPKVKALLNYWFDKAYFHRPTVIIMDNMDKLMGAEQEHADSFRQRHITELFLDLFGSAARFAAPNAKGIVLFAAAESIASLHPRLNAAHLFQEVVNLKPPNKDARRDIVSQIVRMHTDSSDLVVDAEHPLNYTALATQTEGYFANDLKDLVARAVHRAAIRVAEHEDDVAFQPSLSAEDFAAAQVDFVPLSLRDVKLQKSDIVWADIGGLAETKQVLRETLEWPTKYGPIFAQSPLRLRSGLLLYGFPGCGKTLLASAVAKECGLNFISVKGPELLNKYIGASEQSVRELFERASAAKPCVLFFDEFDSIAPKRGHDSTGVTDRVVNQMLTQMDGAEGLDGVYVLAATSRPDLIDSALLRPGRLDKALLCNIPTAEERKDILEAVSRKVALDPCVDFDALARDTEGFSGADLQALVYNAQLEVIHETITATSVSGSSNNGNEDEQPIEYTIIGGPPESQMVKSRAEEAAFQQRLKRIVKHSRPKATVKEDADKPLQTPPKREITHNHLLKVLKTTRPSVPPEERERLSRIYRAFVSDRSGELPVPPDAGGVGLRATLM</sequence>
<dbReference type="PANTHER" id="PTHR23077:SF12">
    <property type="entry name" value="PEROXISOMAL ATPASE PEX1"/>
    <property type="match status" value="1"/>
</dbReference>
<dbReference type="Pfam" id="PF00004">
    <property type="entry name" value="AAA"/>
    <property type="match status" value="2"/>
</dbReference>
<dbReference type="FunFam" id="1.10.8.60:FF:000105">
    <property type="entry name" value="PeRoXisome assembly factor"/>
    <property type="match status" value="1"/>
</dbReference>
<dbReference type="SMART" id="SM00382">
    <property type="entry name" value="AAA"/>
    <property type="match status" value="2"/>
</dbReference>
<dbReference type="InterPro" id="IPR029067">
    <property type="entry name" value="CDC48_domain_2-like_sf"/>
</dbReference>
<evidence type="ECO:0000256" key="13">
    <source>
        <dbReference type="ARBA" id="ARBA00032509"/>
    </source>
</evidence>
<dbReference type="SUPFAM" id="SSF50692">
    <property type="entry name" value="ADC-like"/>
    <property type="match status" value="1"/>
</dbReference>
<comment type="subunit">
    <text evidence="17">Interacts with PEX6; forming the PEX1-PEX6 AAA ATPase complex, which is composed of a heterohexamer formed by a trimer of PEX1-PEX6 dimers.</text>
</comment>
<keyword evidence="7" id="KW-0547">Nucleotide-binding</keyword>
<dbReference type="Proteomes" id="UP000053257">
    <property type="component" value="Unassembled WGS sequence"/>
</dbReference>
<keyword evidence="10" id="KW-0653">Protein transport</keyword>
<dbReference type="InterPro" id="IPR015342">
    <property type="entry name" value="PEX1-N_C-lobe"/>
</dbReference>
<dbReference type="Pfam" id="PF09262">
    <property type="entry name" value="PEX-1N"/>
    <property type="match status" value="1"/>
</dbReference>
<evidence type="ECO:0000313" key="20">
    <source>
        <dbReference type="EMBL" id="KIP02992.1"/>
    </source>
</evidence>
<evidence type="ECO:0000256" key="16">
    <source>
        <dbReference type="ARBA" id="ARBA00048778"/>
    </source>
</evidence>
<gene>
    <name evidence="20" type="ORF">PHLGIDRAFT_31985</name>
</gene>
<dbReference type="AlphaFoldDB" id="A0A0C3S195"/>
<feature type="compositionally biased region" description="Basic and acidic residues" evidence="18">
    <location>
        <begin position="970"/>
        <end position="983"/>
    </location>
</feature>
<dbReference type="Gene3D" id="1.10.8.60">
    <property type="match status" value="2"/>
</dbReference>
<dbReference type="EMBL" id="KN840640">
    <property type="protein sequence ID" value="KIP02992.1"/>
    <property type="molecule type" value="Genomic_DNA"/>
</dbReference>
<keyword evidence="4" id="KW-0963">Cytoplasm</keyword>
<dbReference type="HOGENOM" id="CLU_000688_1_1_1"/>
<evidence type="ECO:0000256" key="1">
    <source>
        <dbReference type="ARBA" id="ARBA00004514"/>
    </source>
</evidence>
<comment type="similarity">
    <text evidence="2">Belongs to the AAA ATPase family.</text>
</comment>
<evidence type="ECO:0000256" key="3">
    <source>
        <dbReference type="ARBA" id="ARBA00022448"/>
    </source>
</evidence>
<dbReference type="InterPro" id="IPR003593">
    <property type="entry name" value="AAA+_ATPase"/>
</dbReference>
<feature type="domain" description="AAA+ ATPase" evidence="19">
    <location>
        <begin position="722"/>
        <end position="858"/>
    </location>
</feature>
<comment type="subcellular location">
    <subcellularLocation>
        <location evidence="1">Cytoplasm</location>
        <location evidence="1">Cytosol</location>
    </subcellularLocation>
    <subcellularLocation>
        <location evidence="15">Peroxisome membrane</location>
    </subcellularLocation>
</comment>
<evidence type="ECO:0000256" key="11">
    <source>
        <dbReference type="ARBA" id="ARBA00023136"/>
    </source>
</evidence>
<dbReference type="OrthoDB" id="2187at2759"/>
<keyword evidence="3" id="KW-0813">Transport</keyword>
<evidence type="ECO:0000313" key="21">
    <source>
        <dbReference type="Proteomes" id="UP000053257"/>
    </source>
</evidence>
<protein>
    <recommendedName>
        <fullName evidence="14">Peroxisomal ATPase PEX1</fullName>
    </recommendedName>
    <alternativeName>
        <fullName evidence="13">Peroxin-1</fullName>
    </alternativeName>
</protein>
<dbReference type="InterPro" id="IPR027417">
    <property type="entry name" value="P-loop_NTPase"/>
</dbReference>
<proteinExistence type="inferred from homology"/>
<dbReference type="Gene3D" id="3.10.330.10">
    <property type="match status" value="1"/>
</dbReference>
<dbReference type="InterPro" id="IPR050168">
    <property type="entry name" value="AAA_ATPase_domain"/>
</dbReference>
<evidence type="ECO:0000256" key="15">
    <source>
        <dbReference type="ARBA" id="ARBA00046271"/>
    </source>
</evidence>
<keyword evidence="21" id="KW-1185">Reference proteome</keyword>
<dbReference type="GO" id="GO:0016558">
    <property type="term" value="P:protein import into peroxisome matrix"/>
    <property type="evidence" value="ECO:0007669"/>
    <property type="project" value="TreeGrafter"/>
</dbReference>
<evidence type="ECO:0000256" key="4">
    <source>
        <dbReference type="ARBA" id="ARBA00022490"/>
    </source>
</evidence>
<organism evidence="20 21">
    <name type="scientific">Phlebiopsis gigantea (strain 11061_1 CR5-6)</name>
    <name type="common">White-rot fungus</name>
    <name type="synonym">Peniophora gigantea</name>
    <dbReference type="NCBI Taxonomy" id="745531"/>
    <lineage>
        <taxon>Eukaryota</taxon>
        <taxon>Fungi</taxon>
        <taxon>Dikarya</taxon>
        <taxon>Basidiomycota</taxon>
        <taxon>Agaricomycotina</taxon>
        <taxon>Agaricomycetes</taxon>
        <taxon>Polyporales</taxon>
        <taxon>Phanerochaetaceae</taxon>
        <taxon>Phlebiopsis</taxon>
    </lineage>
</organism>
<evidence type="ECO:0000259" key="19">
    <source>
        <dbReference type="SMART" id="SM00382"/>
    </source>
</evidence>
<dbReference type="SUPFAM" id="SSF54585">
    <property type="entry name" value="Cdc48 domain 2-like"/>
    <property type="match status" value="1"/>
</dbReference>